<feature type="region of interest" description="Disordered" evidence="1">
    <location>
        <begin position="710"/>
        <end position="730"/>
    </location>
</feature>
<gene>
    <name evidence="3" type="ORF">QBC41DRAFT_399144</name>
</gene>
<dbReference type="Pfam" id="PF00501">
    <property type="entry name" value="AMP-binding"/>
    <property type="match status" value="1"/>
</dbReference>
<feature type="compositionally biased region" description="Low complexity" evidence="1">
    <location>
        <begin position="716"/>
        <end position="730"/>
    </location>
</feature>
<keyword evidence="3" id="KW-0436">Ligase</keyword>
<dbReference type="Proteomes" id="UP001174997">
    <property type="component" value="Unassembled WGS sequence"/>
</dbReference>
<dbReference type="InterPro" id="IPR045851">
    <property type="entry name" value="AMP-bd_C_sf"/>
</dbReference>
<dbReference type="InterPro" id="IPR001031">
    <property type="entry name" value="Thioesterase"/>
</dbReference>
<reference evidence="3" key="1">
    <citation type="submission" date="2023-06" db="EMBL/GenBank/DDBJ databases">
        <title>Genome-scale phylogeny and comparative genomics of the fungal order Sordariales.</title>
        <authorList>
            <consortium name="Lawrence Berkeley National Laboratory"/>
            <person name="Hensen N."/>
            <person name="Bonometti L."/>
            <person name="Westerberg I."/>
            <person name="Brannstrom I.O."/>
            <person name="Guillou S."/>
            <person name="Cros-Aarteil S."/>
            <person name="Calhoun S."/>
            <person name="Haridas S."/>
            <person name="Kuo A."/>
            <person name="Mondo S."/>
            <person name="Pangilinan J."/>
            <person name="Riley R."/>
            <person name="Labutti K."/>
            <person name="Andreopoulos B."/>
            <person name="Lipzen A."/>
            <person name="Chen C."/>
            <person name="Yanf M."/>
            <person name="Daum C."/>
            <person name="Ng V."/>
            <person name="Clum A."/>
            <person name="Steindorff A."/>
            <person name="Ohm R."/>
            <person name="Martin F."/>
            <person name="Silar P."/>
            <person name="Natvig D."/>
            <person name="Lalanne C."/>
            <person name="Gautier V."/>
            <person name="Ament-Velasquez S.L."/>
            <person name="Kruys A."/>
            <person name="Hutchinson M.I."/>
            <person name="Powell A.J."/>
            <person name="Barry K."/>
            <person name="Miller A.N."/>
            <person name="Grigoriev I.V."/>
            <person name="Debuchy R."/>
            <person name="Gladieux P."/>
            <person name="Thoren M.H."/>
            <person name="Johannesson H."/>
        </authorList>
    </citation>
    <scope>NUCLEOTIDE SEQUENCE</scope>
    <source>
        <strain evidence="3">CBS 307.81</strain>
    </source>
</reference>
<evidence type="ECO:0000313" key="3">
    <source>
        <dbReference type="EMBL" id="KAK0666049.1"/>
    </source>
</evidence>
<dbReference type="Gene3D" id="3.40.50.12780">
    <property type="entry name" value="N-terminal domain of ligase-like"/>
    <property type="match status" value="1"/>
</dbReference>
<dbReference type="EMBL" id="JAULSY010000096">
    <property type="protein sequence ID" value="KAK0666049.1"/>
    <property type="molecule type" value="Genomic_DNA"/>
</dbReference>
<accession>A0AA39Z897</accession>
<dbReference type="InterPro" id="IPR020845">
    <property type="entry name" value="AMP-binding_CS"/>
</dbReference>
<protein>
    <submittedName>
        <fullName evidence="3">Acyl-coenzyme A synthetases/AMP-acid ligase</fullName>
    </submittedName>
</protein>
<dbReference type="AlphaFoldDB" id="A0AA39Z897"/>
<dbReference type="InterPro" id="IPR009081">
    <property type="entry name" value="PP-bd_ACP"/>
</dbReference>
<dbReference type="SUPFAM" id="SSF47336">
    <property type="entry name" value="ACP-like"/>
    <property type="match status" value="1"/>
</dbReference>
<feature type="domain" description="Carrier" evidence="2">
    <location>
        <begin position="626"/>
        <end position="705"/>
    </location>
</feature>
<dbReference type="PROSITE" id="PS00455">
    <property type="entry name" value="AMP_BINDING"/>
    <property type="match status" value="1"/>
</dbReference>
<dbReference type="SUPFAM" id="SSF56801">
    <property type="entry name" value="Acetyl-CoA synthetase-like"/>
    <property type="match status" value="1"/>
</dbReference>
<dbReference type="GO" id="GO:0006633">
    <property type="term" value="P:fatty acid biosynthetic process"/>
    <property type="evidence" value="ECO:0007669"/>
    <property type="project" value="TreeGrafter"/>
</dbReference>
<dbReference type="Pfam" id="PF00975">
    <property type="entry name" value="Thioesterase"/>
    <property type="match status" value="1"/>
</dbReference>
<dbReference type="SUPFAM" id="SSF53474">
    <property type="entry name" value="alpha/beta-Hydrolases"/>
    <property type="match status" value="1"/>
</dbReference>
<dbReference type="InterPro" id="IPR042099">
    <property type="entry name" value="ANL_N_sf"/>
</dbReference>
<keyword evidence="4" id="KW-1185">Reference proteome</keyword>
<dbReference type="Pfam" id="PF00550">
    <property type="entry name" value="PP-binding"/>
    <property type="match status" value="1"/>
</dbReference>
<dbReference type="InterPro" id="IPR000873">
    <property type="entry name" value="AMP-dep_synth/lig_dom"/>
</dbReference>
<sequence length="1046" mass="113704">MAARTHVSNQCNMRIESPTIGPSVFGLLNGAKIPGCIFLREEGGELLESRARSSPCQSLLFYPLGNTSIPTSTSYAQLLALATRNSRAIRTIGSFHEQKPILLHLDNHQDTIVWFWSVRLAKGLPVLSTPFSNVPEYRKKSIKGLSSLLESPICITRAGNVSLFDGLHHTLEMVTVEQLEESSKRGLSEQGFMLRQNGQGRAEDSLNSPAMLMLTSGSTGNAKAVCLTHGMVLASVAGKSGACALPPDRPFLNWIGLDHVGALVEIHLHALWENVDQIHVGTVDIVSSPLLFLDLLSRHRVSRSFAPNFFLASLVSASKRKLGQDNDGWDLSSLAFLVSGGEANDMQTCMEASALLESYGAPRSVIAPGFGMTETCAGCIYNTSCPDYDLERGYTVASLGTCINGMEMRVQVGVGTGPDSNRQRRNALPGEPGDLEVRGSMVFKSYYRNAAATEQAFTEDGWFRTGDRAVLDSGGHLCLAGRVKELVNINGVKTAVADIQLFLEQAVQGEEVVSRLVVFPSTSAHTEQVTVAYVPAKVEWETAENAVRIAEMDRSLTQACLLATSSRPLIFALTPGSMRLLPTTTLGKISRAKMRSLFEQDLFAADVARYRAVISSVHRKETLGNGQLTDMEAGILEDFASAHGSSGDASECGVDTPVWELGFTSMDLIRLKHAIDKRFNLSLPVIALMKNPTARALAVVIQDKLELDKGPKPNGTATPCQTTSTTTTTTTLPTTYDPVVIFRPPPPAQDPPPSPPPPPPLWLIHPGVGEVLVFIPLIHHLSLLPPNHHRAIYALRAPGFEPASAPFRFTSIAQAVALYVSAIKRHQPRGPYCLAGYSYGSMLAFEMAKVLQDDSGDSVQFLGVLNLPPRIKERMRYLNWNRCLINLAYFLGLVRDEQETELLDRRLGQHGAGGVTDKGRALEGVLEVADGERLAELGLSGGDLERWADVAYSLQSMAVDYEPKAGRVDGGMDVFYAVPLRAVAETKEVWLRDHLMGWREFVPLGEGGGGGVRFHSVEGAHYTMIGSEFVQGFAEVFARAMRERGV</sequence>
<evidence type="ECO:0000313" key="4">
    <source>
        <dbReference type="Proteomes" id="UP001174997"/>
    </source>
</evidence>
<dbReference type="PANTHER" id="PTHR24096">
    <property type="entry name" value="LONG-CHAIN-FATTY-ACID--COA LIGASE"/>
    <property type="match status" value="1"/>
</dbReference>
<name>A0AA39Z897_9PEZI</name>
<dbReference type="InterPro" id="IPR036736">
    <property type="entry name" value="ACP-like_sf"/>
</dbReference>
<dbReference type="PROSITE" id="PS50075">
    <property type="entry name" value="CARRIER"/>
    <property type="match status" value="1"/>
</dbReference>
<proteinExistence type="predicted"/>
<evidence type="ECO:0000256" key="1">
    <source>
        <dbReference type="SAM" id="MobiDB-lite"/>
    </source>
</evidence>
<dbReference type="PANTHER" id="PTHR24096:SF267">
    <property type="entry name" value="MALONATE--COA LIGASE ACSF3, MITOCHONDRIAL"/>
    <property type="match status" value="1"/>
</dbReference>
<evidence type="ECO:0000259" key="2">
    <source>
        <dbReference type="PROSITE" id="PS50075"/>
    </source>
</evidence>
<dbReference type="InterPro" id="IPR029058">
    <property type="entry name" value="AB_hydrolase_fold"/>
</dbReference>
<dbReference type="Gene3D" id="1.10.1200.10">
    <property type="entry name" value="ACP-like"/>
    <property type="match status" value="1"/>
</dbReference>
<dbReference type="Gene3D" id="3.40.50.1820">
    <property type="entry name" value="alpha/beta hydrolase"/>
    <property type="match status" value="1"/>
</dbReference>
<comment type="caution">
    <text evidence="3">The sequence shown here is derived from an EMBL/GenBank/DDBJ whole genome shotgun (WGS) entry which is preliminary data.</text>
</comment>
<dbReference type="GO" id="GO:0031957">
    <property type="term" value="F:very long-chain fatty acid-CoA ligase activity"/>
    <property type="evidence" value="ECO:0007669"/>
    <property type="project" value="TreeGrafter"/>
</dbReference>
<organism evidence="3 4">
    <name type="scientific">Cercophora samala</name>
    <dbReference type="NCBI Taxonomy" id="330535"/>
    <lineage>
        <taxon>Eukaryota</taxon>
        <taxon>Fungi</taxon>
        <taxon>Dikarya</taxon>
        <taxon>Ascomycota</taxon>
        <taxon>Pezizomycotina</taxon>
        <taxon>Sordariomycetes</taxon>
        <taxon>Sordariomycetidae</taxon>
        <taxon>Sordariales</taxon>
        <taxon>Lasiosphaeriaceae</taxon>
        <taxon>Cercophora</taxon>
    </lineage>
</organism>
<dbReference type="Gene3D" id="3.30.300.30">
    <property type="match status" value="1"/>
</dbReference>